<dbReference type="KEGG" id="cmax:111488991"/>
<dbReference type="InterPro" id="IPR009057">
    <property type="entry name" value="Homeodomain-like_sf"/>
</dbReference>
<keyword evidence="4" id="KW-0805">Transcription regulation</keyword>
<gene>
    <name evidence="10" type="primary">LOC111488991</name>
</gene>
<dbReference type="GO" id="GO:0005634">
    <property type="term" value="C:nucleus"/>
    <property type="evidence" value="ECO:0007669"/>
    <property type="project" value="UniProtKB-SubCell"/>
</dbReference>
<dbReference type="InterPro" id="IPR044847">
    <property type="entry name" value="KAN_fam"/>
</dbReference>
<evidence type="ECO:0000256" key="7">
    <source>
        <dbReference type="SAM" id="MobiDB-lite"/>
    </source>
</evidence>
<name>A0A6J1JYC7_CUCMA</name>
<dbReference type="FunFam" id="1.10.10.60:FF:000002">
    <property type="entry name" value="Myb family transcription factor"/>
    <property type="match status" value="1"/>
</dbReference>
<dbReference type="PANTHER" id="PTHR31496:SF25">
    <property type="entry name" value="TRANSCRIPTION FACTOR KAN3-RELATED"/>
    <property type="match status" value="1"/>
</dbReference>
<dbReference type="AlphaFoldDB" id="A0A6J1JYC7"/>
<proteinExistence type="predicted"/>
<dbReference type="Gene3D" id="1.10.10.60">
    <property type="entry name" value="Homeodomain-like"/>
    <property type="match status" value="1"/>
</dbReference>
<sequence>MNFFPQQTLKMPNTQSSSSSSSSSFLDLSLQISPPNNSTFPTSIEASNGVLGAHKFNHLTNGVWLLDHHLPPSEDHHGLFNQIYGFPIHPNNPSSFSWKHSKQMPSSSSSILYSNISSFRYQLNAGRSSTGARGRGVRAPRMRWTRTLHAQFVHAVELLGGHERATPKSVLELMDVKDLTLAHVKSHLQMFRAHKTTPKLPASPRNSSSTSFEIYL</sequence>
<reference evidence="10" key="1">
    <citation type="submission" date="2025-08" db="UniProtKB">
        <authorList>
            <consortium name="RefSeq"/>
        </authorList>
    </citation>
    <scope>IDENTIFICATION</scope>
    <source>
        <tissue evidence="10">Young leaves</tissue>
    </source>
</reference>
<organism evidence="9 10">
    <name type="scientific">Cucurbita maxima</name>
    <name type="common">Pumpkin</name>
    <name type="synonym">Winter squash</name>
    <dbReference type="NCBI Taxonomy" id="3661"/>
    <lineage>
        <taxon>Eukaryota</taxon>
        <taxon>Viridiplantae</taxon>
        <taxon>Streptophyta</taxon>
        <taxon>Embryophyta</taxon>
        <taxon>Tracheophyta</taxon>
        <taxon>Spermatophyta</taxon>
        <taxon>Magnoliopsida</taxon>
        <taxon>eudicotyledons</taxon>
        <taxon>Gunneridae</taxon>
        <taxon>Pentapetalae</taxon>
        <taxon>rosids</taxon>
        <taxon>fabids</taxon>
        <taxon>Cucurbitales</taxon>
        <taxon>Cucurbitaceae</taxon>
        <taxon>Cucurbiteae</taxon>
        <taxon>Cucurbita</taxon>
    </lineage>
</organism>
<feature type="region of interest" description="Disordered" evidence="7">
    <location>
        <begin position="197"/>
        <end position="216"/>
    </location>
</feature>
<evidence type="ECO:0000256" key="2">
    <source>
        <dbReference type="ARBA" id="ARBA00022473"/>
    </source>
</evidence>
<evidence type="ECO:0000313" key="10">
    <source>
        <dbReference type="RefSeq" id="XP_022992744.1"/>
    </source>
</evidence>
<feature type="compositionally biased region" description="Polar residues" evidence="7">
    <location>
        <begin position="204"/>
        <end position="216"/>
    </location>
</feature>
<dbReference type="PANTHER" id="PTHR31496">
    <property type="entry name" value="TRANSCRIPTION FACTOR KAN2-RELATED"/>
    <property type="match status" value="1"/>
</dbReference>
<dbReference type="GO" id="GO:0010158">
    <property type="term" value="P:abaxial cell fate specification"/>
    <property type="evidence" value="ECO:0007669"/>
    <property type="project" value="InterPro"/>
</dbReference>
<dbReference type="Proteomes" id="UP000504608">
    <property type="component" value="Unplaced"/>
</dbReference>
<evidence type="ECO:0000256" key="5">
    <source>
        <dbReference type="ARBA" id="ARBA00023163"/>
    </source>
</evidence>
<dbReference type="NCBIfam" id="TIGR01557">
    <property type="entry name" value="myb_SHAQKYF"/>
    <property type="match status" value="1"/>
</dbReference>
<feature type="region of interest" description="Disordered" evidence="7">
    <location>
        <begin position="1"/>
        <end position="22"/>
    </location>
</feature>
<dbReference type="Pfam" id="PF00249">
    <property type="entry name" value="Myb_DNA-binding"/>
    <property type="match status" value="1"/>
</dbReference>
<accession>A0A6J1JYC7</accession>
<evidence type="ECO:0000256" key="6">
    <source>
        <dbReference type="ARBA" id="ARBA00023242"/>
    </source>
</evidence>
<dbReference type="GeneID" id="111488991"/>
<protein>
    <submittedName>
        <fullName evidence="10">Probable transcription factor KAN2 isoform X1</fullName>
    </submittedName>
</protein>
<dbReference type="GO" id="GO:0000976">
    <property type="term" value="F:transcription cis-regulatory region binding"/>
    <property type="evidence" value="ECO:0007669"/>
    <property type="project" value="InterPro"/>
</dbReference>
<keyword evidence="2" id="KW-0217">Developmental protein</keyword>
<dbReference type="InterPro" id="IPR006447">
    <property type="entry name" value="Myb_dom_plants"/>
</dbReference>
<dbReference type="SUPFAM" id="SSF46689">
    <property type="entry name" value="Homeodomain-like"/>
    <property type="match status" value="1"/>
</dbReference>
<dbReference type="GO" id="GO:0006355">
    <property type="term" value="P:regulation of DNA-templated transcription"/>
    <property type="evidence" value="ECO:0007669"/>
    <property type="project" value="InterPro"/>
</dbReference>
<keyword evidence="5" id="KW-0804">Transcription</keyword>
<evidence type="ECO:0000256" key="1">
    <source>
        <dbReference type="ARBA" id="ARBA00004123"/>
    </source>
</evidence>
<dbReference type="InterPro" id="IPR001005">
    <property type="entry name" value="SANT/Myb"/>
</dbReference>
<dbReference type="OrthoDB" id="551907at2759"/>
<keyword evidence="3" id="KW-0221">Differentiation</keyword>
<evidence type="ECO:0000313" key="9">
    <source>
        <dbReference type="Proteomes" id="UP000504608"/>
    </source>
</evidence>
<keyword evidence="9" id="KW-1185">Reference proteome</keyword>
<keyword evidence="6" id="KW-0539">Nucleus</keyword>
<evidence type="ECO:0000256" key="3">
    <source>
        <dbReference type="ARBA" id="ARBA00022782"/>
    </source>
</evidence>
<evidence type="ECO:0000256" key="4">
    <source>
        <dbReference type="ARBA" id="ARBA00023015"/>
    </source>
</evidence>
<feature type="compositionally biased region" description="Polar residues" evidence="7">
    <location>
        <begin position="1"/>
        <end position="15"/>
    </location>
</feature>
<feature type="domain" description="Myb-like" evidence="8">
    <location>
        <begin position="141"/>
        <end position="190"/>
    </location>
</feature>
<dbReference type="RefSeq" id="XP_022992744.1">
    <property type="nucleotide sequence ID" value="XM_023136976.1"/>
</dbReference>
<comment type="subcellular location">
    <subcellularLocation>
        <location evidence="1">Nucleus</location>
    </subcellularLocation>
</comment>
<evidence type="ECO:0000259" key="8">
    <source>
        <dbReference type="Pfam" id="PF00249"/>
    </source>
</evidence>